<dbReference type="InterPro" id="IPR022672">
    <property type="entry name" value="Hexokinase_N"/>
</dbReference>
<dbReference type="GO" id="GO:0005524">
    <property type="term" value="F:ATP binding"/>
    <property type="evidence" value="ECO:0007669"/>
    <property type="project" value="UniProtKB-UniRule"/>
</dbReference>
<dbReference type="AlphaFoldDB" id="A0A9P6LU43"/>
<feature type="domain" description="Hexokinase N-terminal" evidence="13">
    <location>
        <begin position="12"/>
        <end position="204"/>
    </location>
</feature>
<evidence type="ECO:0000256" key="6">
    <source>
        <dbReference type="ARBA" id="ARBA00022777"/>
    </source>
</evidence>
<dbReference type="InterPro" id="IPR001312">
    <property type="entry name" value="Hexokinase"/>
</dbReference>
<dbReference type="GO" id="GO:0004340">
    <property type="term" value="F:glucokinase activity"/>
    <property type="evidence" value="ECO:0007669"/>
    <property type="project" value="TreeGrafter"/>
</dbReference>
<keyword evidence="5 11" id="KW-0547">Nucleotide-binding</keyword>
<evidence type="ECO:0000256" key="8">
    <source>
        <dbReference type="ARBA" id="ARBA00023152"/>
    </source>
</evidence>
<dbReference type="PROSITE" id="PS51748">
    <property type="entry name" value="HEXOKINASE_2"/>
    <property type="match status" value="1"/>
</dbReference>
<sequence>MTSPSPQSEVITRLTKAFAFPISAYDDLVDQFISELHEGLTQEDRMPMIPTFVYELPTGEETGMVLSIDLGGTNLRVCRTTLSGDGNFEIIHKKWTISDALKKGSGVELFAWIADRIEEFLLFQCHETNREGNYPLGMTFSFPCEQLDINVGKLLNWTKGFRGNDVLGQDVVKVLQDCIDAKNLNITVNALINDTVGTLLATTYKHPGCEIGIIFGTGTNCAYLESQSEVTKIRPDAPNYTSPTDMQVINTEWGAFGNKSGALPANDYDILLDRRSSQPGKQLYEKMVSGLYISELTRLVLHDLALKGDLFVGESSKPRTVEELGNLAVKERFDGAMMGSIEGDDSPDLKAIGTHFLENYRLETTKSDRETIKTTCQLISARAARLSAVGIAALIKKRKLLTQSSKQVIVGIDGSLFNKYPHFRQHLEGALYEIFDIATVKAKVSLINAEDGSGVGGAIAAYLACKQKDCARKPAGSIQTAGADAMTDSTPQPDYYLHLDLAEAGLETQAHTDGGETFLDFSQSGNEETTTQDISEPNIAEQNASQWQTGVKDGLEGSVAVDPVAVGSVAVDPVAVDPVSVGSVSVGPSLESNSAGGFSDMMEEQVTLDTSATHWHGAQQ</sequence>
<evidence type="ECO:0000256" key="4">
    <source>
        <dbReference type="ARBA" id="ARBA00022679"/>
    </source>
</evidence>
<dbReference type="Pfam" id="PF03727">
    <property type="entry name" value="Hexokinase_2"/>
    <property type="match status" value="1"/>
</dbReference>
<accession>A0A9P6LU43</accession>
<dbReference type="Gene3D" id="3.30.420.40">
    <property type="match status" value="1"/>
</dbReference>
<keyword evidence="6 11" id="KW-0418">Kinase</keyword>
<dbReference type="Gene3D" id="3.40.367.20">
    <property type="match status" value="1"/>
</dbReference>
<keyword evidence="7 11" id="KW-0067">ATP-binding</keyword>
<keyword evidence="8 11" id="KW-0324">Glycolysis</keyword>
<dbReference type="GO" id="GO:0001678">
    <property type="term" value="P:intracellular glucose homeostasis"/>
    <property type="evidence" value="ECO:0007669"/>
    <property type="project" value="InterPro"/>
</dbReference>
<dbReference type="InterPro" id="IPR022673">
    <property type="entry name" value="Hexokinase_C"/>
</dbReference>
<feature type="region of interest" description="Disordered" evidence="12">
    <location>
        <begin position="514"/>
        <end position="538"/>
    </location>
</feature>
<feature type="domain" description="Hexokinase C-terminal" evidence="14">
    <location>
        <begin position="210"/>
        <end position="462"/>
    </location>
</feature>
<evidence type="ECO:0000259" key="14">
    <source>
        <dbReference type="Pfam" id="PF03727"/>
    </source>
</evidence>
<feature type="compositionally biased region" description="Polar residues" evidence="12">
    <location>
        <begin position="520"/>
        <end position="538"/>
    </location>
</feature>
<comment type="caution">
    <text evidence="15">The sequence shown here is derived from an EMBL/GenBank/DDBJ whole genome shotgun (WGS) entry which is preliminary data.</text>
</comment>
<proteinExistence type="inferred from homology"/>
<dbReference type="EMBL" id="JAAAHW010009448">
    <property type="protein sequence ID" value="KAF9940714.1"/>
    <property type="molecule type" value="Genomic_DNA"/>
</dbReference>
<dbReference type="Pfam" id="PF00349">
    <property type="entry name" value="Hexokinase_1"/>
    <property type="match status" value="1"/>
</dbReference>
<evidence type="ECO:0000256" key="1">
    <source>
        <dbReference type="ARBA" id="ARBA00004888"/>
    </source>
</evidence>
<evidence type="ECO:0000256" key="5">
    <source>
        <dbReference type="ARBA" id="ARBA00022741"/>
    </source>
</evidence>
<dbReference type="Proteomes" id="UP000749646">
    <property type="component" value="Unassembled WGS sequence"/>
</dbReference>
<keyword evidence="16" id="KW-1185">Reference proteome</keyword>
<dbReference type="GO" id="GO:0005739">
    <property type="term" value="C:mitochondrion"/>
    <property type="evidence" value="ECO:0007669"/>
    <property type="project" value="TreeGrafter"/>
</dbReference>
<evidence type="ECO:0000256" key="7">
    <source>
        <dbReference type="ARBA" id="ARBA00022840"/>
    </source>
</evidence>
<dbReference type="PANTHER" id="PTHR19443:SF16">
    <property type="entry name" value="HEXOKINASE TYPE 1-RELATED"/>
    <property type="match status" value="1"/>
</dbReference>
<dbReference type="PANTHER" id="PTHR19443">
    <property type="entry name" value="HEXOKINASE"/>
    <property type="match status" value="1"/>
</dbReference>
<dbReference type="GO" id="GO:0006096">
    <property type="term" value="P:glycolytic process"/>
    <property type="evidence" value="ECO:0007669"/>
    <property type="project" value="UniProtKB-KW"/>
</dbReference>
<dbReference type="InterPro" id="IPR043129">
    <property type="entry name" value="ATPase_NBD"/>
</dbReference>
<dbReference type="PRINTS" id="PR00475">
    <property type="entry name" value="HEXOKINASE"/>
</dbReference>
<evidence type="ECO:0000256" key="2">
    <source>
        <dbReference type="ARBA" id="ARBA00005028"/>
    </source>
</evidence>
<dbReference type="GO" id="GO:0008865">
    <property type="term" value="F:fructokinase activity"/>
    <property type="evidence" value="ECO:0007669"/>
    <property type="project" value="TreeGrafter"/>
</dbReference>
<dbReference type="GO" id="GO:0005829">
    <property type="term" value="C:cytosol"/>
    <property type="evidence" value="ECO:0007669"/>
    <property type="project" value="TreeGrafter"/>
</dbReference>
<evidence type="ECO:0000313" key="15">
    <source>
        <dbReference type="EMBL" id="KAF9940714.1"/>
    </source>
</evidence>
<comment type="pathway">
    <text evidence="1">Carbohydrate degradation; glycolysis; D-glyceraldehyde 3-phosphate and glycerone phosphate from D-glucose: step 1/4.</text>
</comment>
<organism evidence="15 16">
    <name type="scientific">Modicella reniformis</name>
    <dbReference type="NCBI Taxonomy" id="1440133"/>
    <lineage>
        <taxon>Eukaryota</taxon>
        <taxon>Fungi</taxon>
        <taxon>Fungi incertae sedis</taxon>
        <taxon>Mucoromycota</taxon>
        <taxon>Mortierellomycotina</taxon>
        <taxon>Mortierellomycetes</taxon>
        <taxon>Mortierellales</taxon>
        <taxon>Mortierellaceae</taxon>
        <taxon>Modicella</taxon>
    </lineage>
</organism>
<evidence type="ECO:0000256" key="9">
    <source>
        <dbReference type="ARBA" id="ARBA00044613"/>
    </source>
</evidence>
<evidence type="ECO:0000313" key="16">
    <source>
        <dbReference type="Proteomes" id="UP000749646"/>
    </source>
</evidence>
<dbReference type="GO" id="GO:0006006">
    <property type="term" value="P:glucose metabolic process"/>
    <property type="evidence" value="ECO:0007669"/>
    <property type="project" value="TreeGrafter"/>
</dbReference>
<name>A0A9P6LU43_9FUNG</name>
<evidence type="ECO:0000256" key="3">
    <source>
        <dbReference type="ARBA" id="ARBA00009225"/>
    </source>
</evidence>
<evidence type="ECO:0000259" key="13">
    <source>
        <dbReference type="Pfam" id="PF00349"/>
    </source>
</evidence>
<dbReference type="CDD" id="cd24018">
    <property type="entry name" value="ASKHA_NBD_HK_fungi"/>
    <property type="match status" value="1"/>
</dbReference>
<comment type="similarity">
    <text evidence="3 11">Belongs to the hexokinase family.</text>
</comment>
<dbReference type="SUPFAM" id="SSF53067">
    <property type="entry name" value="Actin-like ATPase domain"/>
    <property type="match status" value="2"/>
</dbReference>
<comment type="pathway">
    <text evidence="2">Carbohydrate metabolism; hexose metabolism.</text>
</comment>
<reference evidence="15" key="1">
    <citation type="journal article" date="2020" name="Fungal Divers.">
        <title>Resolving the Mortierellaceae phylogeny through synthesis of multi-gene phylogenetics and phylogenomics.</title>
        <authorList>
            <person name="Vandepol N."/>
            <person name="Liber J."/>
            <person name="Desiro A."/>
            <person name="Na H."/>
            <person name="Kennedy M."/>
            <person name="Barry K."/>
            <person name="Grigoriev I.V."/>
            <person name="Miller A.N."/>
            <person name="O'Donnell K."/>
            <person name="Stajich J.E."/>
            <person name="Bonito G."/>
        </authorList>
    </citation>
    <scope>NUCLEOTIDE SEQUENCE</scope>
    <source>
        <strain evidence="15">MES-2147</strain>
    </source>
</reference>
<evidence type="ECO:0000256" key="11">
    <source>
        <dbReference type="RuleBase" id="RU362007"/>
    </source>
</evidence>
<evidence type="ECO:0000256" key="12">
    <source>
        <dbReference type="SAM" id="MobiDB-lite"/>
    </source>
</evidence>
<keyword evidence="4 11" id="KW-0808">Transferase</keyword>
<dbReference type="GO" id="GO:0005536">
    <property type="term" value="F:D-glucose binding"/>
    <property type="evidence" value="ECO:0007669"/>
    <property type="project" value="InterPro"/>
</dbReference>
<gene>
    <name evidence="15" type="primary">GLK1_5</name>
    <name evidence="15" type="ORF">BGZ65_006279</name>
</gene>
<dbReference type="EC" id="2.7.1.-" evidence="11"/>
<comment type="catalytic activity">
    <reaction evidence="9">
        <text>a D-hexose + ATP = a D-hexose 6-phosphate + ADP + H(+)</text>
        <dbReference type="Rhea" id="RHEA:22740"/>
        <dbReference type="ChEBI" id="CHEBI:4194"/>
        <dbReference type="ChEBI" id="CHEBI:15378"/>
        <dbReference type="ChEBI" id="CHEBI:30616"/>
        <dbReference type="ChEBI" id="CHEBI:229467"/>
        <dbReference type="ChEBI" id="CHEBI:456216"/>
        <dbReference type="EC" id="2.7.1.1"/>
    </reaction>
    <physiologicalReaction direction="left-to-right" evidence="9">
        <dbReference type="Rhea" id="RHEA:22741"/>
    </physiologicalReaction>
</comment>
<evidence type="ECO:0000256" key="10">
    <source>
        <dbReference type="ARBA" id="ARBA00047905"/>
    </source>
</evidence>
<dbReference type="OrthoDB" id="419537at2759"/>
<feature type="non-terminal residue" evidence="15">
    <location>
        <position position="1"/>
    </location>
</feature>
<protein>
    <recommendedName>
        <fullName evidence="11">Phosphotransferase</fullName>
        <ecNumber evidence="11">2.7.1.-</ecNumber>
    </recommendedName>
</protein>
<comment type="catalytic activity">
    <reaction evidence="10">
        <text>D-fructose + ATP = D-fructose 6-phosphate + ADP + H(+)</text>
        <dbReference type="Rhea" id="RHEA:16125"/>
        <dbReference type="ChEBI" id="CHEBI:15378"/>
        <dbReference type="ChEBI" id="CHEBI:30616"/>
        <dbReference type="ChEBI" id="CHEBI:37721"/>
        <dbReference type="ChEBI" id="CHEBI:61527"/>
        <dbReference type="ChEBI" id="CHEBI:456216"/>
        <dbReference type="EC" id="2.7.1.1"/>
    </reaction>
    <physiologicalReaction direction="left-to-right" evidence="10">
        <dbReference type="Rhea" id="RHEA:16126"/>
    </physiologicalReaction>
</comment>